<dbReference type="RefSeq" id="XP_048262892.1">
    <property type="nucleotide sequence ID" value="XM_048406935.1"/>
</dbReference>
<organism evidence="1 2">
    <name type="scientific">Bombus terrestris</name>
    <name type="common">Buff-tailed bumblebee</name>
    <name type="synonym">Apis terrestris</name>
    <dbReference type="NCBI Taxonomy" id="30195"/>
    <lineage>
        <taxon>Eukaryota</taxon>
        <taxon>Metazoa</taxon>
        <taxon>Ecdysozoa</taxon>
        <taxon>Arthropoda</taxon>
        <taxon>Hexapoda</taxon>
        <taxon>Insecta</taxon>
        <taxon>Pterygota</taxon>
        <taxon>Neoptera</taxon>
        <taxon>Endopterygota</taxon>
        <taxon>Hymenoptera</taxon>
        <taxon>Apocrita</taxon>
        <taxon>Aculeata</taxon>
        <taxon>Apoidea</taxon>
        <taxon>Anthophila</taxon>
        <taxon>Apidae</taxon>
        <taxon>Bombus</taxon>
        <taxon>Bombus</taxon>
    </lineage>
</organism>
<keyword evidence="1" id="KW-1185">Reference proteome</keyword>
<dbReference type="PROSITE" id="PS00213">
    <property type="entry name" value="LIPOCALIN"/>
    <property type="match status" value="1"/>
</dbReference>
<dbReference type="GeneID" id="100646585"/>
<gene>
    <name evidence="2" type="primary">LOC100646585</name>
</gene>
<dbReference type="OrthoDB" id="7679992at2759"/>
<dbReference type="InterPro" id="IPR022272">
    <property type="entry name" value="Lipocalin_CS"/>
</dbReference>
<protein>
    <submittedName>
        <fullName evidence="2">Uncharacterized protein LOC100646585 isoform X1</fullName>
    </submittedName>
</protein>
<accession>A0A9C6W5S0</accession>
<evidence type="ECO:0000313" key="1">
    <source>
        <dbReference type="Proteomes" id="UP000835206"/>
    </source>
</evidence>
<reference evidence="2" key="1">
    <citation type="submission" date="2025-08" db="UniProtKB">
        <authorList>
            <consortium name="RefSeq"/>
        </authorList>
    </citation>
    <scope>IDENTIFICATION</scope>
</reference>
<evidence type="ECO:0000313" key="2">
    <source>
        <dbReference type="RefSeq" id="XP_048262892.1"/>
    </source>
</evidence>
<dbReference type="Gene3D" id="2.40.128.20">
    <property type="match status" value="1"/>
</dbReference>
<dbReference type="AlphaFoldDB" id="A0A9C6W5S0"/>
<sequence>MFVCVQRRQTPHEQYVVDNELKSRQNPRLRFQYTRNSPCGDIAACESLRAELKMFHARDILPMLICTMCLISYCASCSPDIGQPLDLSQFAGEWYFAAGTPVNVSLSKCGRFLVRQTSPNTFTVKFTALSYKNDIPTVFNIDGNVNGNDIVATWQLQGSKKRLGPFRHVIAFVKYDTVLGMLVCYESTHHQGYKFVMIWSRERSLPLPILKELRQHSRRMNDSRRVTQNLLVELMKYSGNNQLNQEHQHLRSKWYLEILGYTIAAGVSAMTRITNKTVINDVFCWEIRYCVEYFLIE</sequence>
<dbReference type="InterPro" id="IPR012674">
    <property type="entry name" value="Calycin"/>
</dbReference>
<dbReference type="Proteomes" id="UP000835206">
    <property type="component" value="Chromosome 6"/>
</dbReference>
<proteinExistence type="predicted"/>
<name>A0A9C6W5S0_BOMTE</name>
<dbReference type="SUPFAM" id="SSF50814">
    <property type="entry name" value="Lipocalins"/>
    <property type="match status" value="1"/>
</dbReference>